<reference evidence="9 15" key="1">
    <citation type="journal article" date="2015" name="Science">
        <title>Genetic determinants of in vivo fitness and diet responsiveness in multiple human gut Bacteroides.</title>
        <authorList>
            <person name="Wu M."/>
            <person name="McNulty N.P."/>
            <person name="Rodionov D.A."/>
            <person name="Khoroshkin M.S."/>
            <person name="Griffin N.W."/>
            <person name="Cheng J."/>
            <person name="Latreille P."/>
            <person name="Kerstetter R.A."/>
            <person name="Terrapon N."/>
            <person name="Henrissat B."/>
            <person name="Osterman A.L."/>
            <person name="Gordon J.I."/>
        </authorList>
    </citation>
    <scope>NUCLEOTIDE SEQUENCE [LARGE SCALE GENOMIC DNA]</scope>
    <source>
        <strain evidence="9 15">WH2</strain>
    </source>
</reference>
<accession>A0A0P0G315</accession>
<dbReference type="RefSeq" id="WP_026367505.1">
    <property type="nucleotide sequence ID" value="NZ_CABMLT010000014.1"/>
</dbReference>
<evidence type="ECO:0000256" key="5">
    <source>
        <dbReference type="ARBA" id="ARBA00023237"/>
    </source>
</evidence>
<reference evidence="13" key="5">
    <citation type="submission" date="2023-08" db="EMBL/GenBank/DDBJ databases">
        <title>Reintroducing virulent viruses to syntetic microbiomes.</title>
        <authorList>
            <person name="Wilde J."/>
            <person name="Boyes R."/>
            <person name="Robinson A.V."/>
            <person name="Daisley B.A."/>
            <person name="Allen-Vercoe E."/>
        </authorList>
    </citation>
    <scope>NUCLEOTIDE SEQUENCE</scope>
    <source>
        <strain evidence="13">225I_12FAA</strain>
    </source>
</reference>
<dbReference type="STRING" id="246787.BcellWH2_03600"/>
<dbReference type="PROSITE" id="PS51257">
    <property type="entry name" value="PROKAR_LIPOPROTEIN"/>
    <property type="match status" value="1"/>
</dbReference>
<dbReference type="EMBL" id="VVYX01000016">
    <property type="protein sequence ID" value="KAA5418010.1"/>
    <property type="molecule type" value="Genomic_DNA"/>
</dbReference>
<dbReference type="Proteomes" id="UP001221924">
    <property type="component" value="Unassembled WGS sequence"/>
</dbReference>
<dbReference type="EMBL" id="JAVSNH010000002">
    <property type="protein sequence ID" value="MDT4513738.1"/>
    <property type="molecule type" value="Genomic_DNA"/>
</dbReference>
<organism evidence="9 15">
    <name type="scientific">Bacteroides cellulosilyticus</name>
    <dbReference type="NCBI Taxonomy" id="246787"/>
    <lineage>
        <taxon>Bacteria</taxon>
        <taxon>Pseudomonadati</taxon>
        <taxon>Bacteroidota</taxon>
        <taxon>Bacteroidia</taxon>
        <taxon>Bacteroidales</taxon>
        <taxon>Bacteroidaceae</taxon>
        <taxon>Bacteroides</taxon>
    </lineage>
</organism>
<evidence type="ECO:0000313" key="13">
    <source>
        <dbReference type="EMBL" id="MDT4513738.1"/>
    </source>
</evidence>
<dbReference type="EMBL" id="JARFID010000019">
    <property type="protein sequence ID" value="MDE8695897.1"/>
    <property type="molecule type" value="Genomic_DNA"/>
</dbReference>
<dbReference type="SUPFAM" id="SSF48452">
    <property type="entry name" value="TPR-like"/>
    <property type="match status" value="1"/>
</dbReference>
<dbReference type="Pfam" id="PF07980">
    <property type="entry name" value="SusD_RagB"/>
    <property type="match status" value="1"/>
</dbReference>
<feature type="chain" id="PRO_5013461234" evidence="6">
    <location>
        <begin position="21"/>
        <end position="517"/>
    </location>
</feature>
<evidence type="ECO:0000256" key="3">
    <source>
        <dbReference type="ARBA" id="ARBA00022729"/>
    </source>
</evidence>
<evidence type="ECO:0000313" key="15">
    <source>
        <dbReference type="Proteomes" id="UP000061809"/>
    </source>
</evidence>
<dbReference type="CDD" id="cd08977">
    <property type="entry name" value="SusD"/>
    <property type="match status" value="1"/>
</dbReference>
<reference evidence="12" key="4">
    <citation type="submission" date="2023-03" db="EMBL/GenBank/DDBJ databases">
        <title>DFI Biobank Strains.</title>
        <authorList>
            <person name="Mostad J."/>
            <person name="Paddock L."/>
            <person name="Medina S."/>
            <person name="Waligurski E."/>
            <person name="Barat B."/>
            <person name="Smith R."/>
            <person name="Burgo V."/>
            <person name="Metcalfe C."/>
            <person name="Woodson C."/>
            <person name="Sundararajan A."/>
            <person name="Ramaswamy R."/>
            <person name="Lin H."/>
            <person name="Pamer E.G."/>
        </authorList>
    </citation>
    <scope>NUCLEOTIDE SEQUENCE</scope>
    <source>
        <strain evidence="12">DFI.9.5</strain>
    </source>
</reference>
<reference evidence="14 16" key="2">
    <citation type="submission" date="2018-08" db="EMBL/GenBank/DDBJ databases">
        <title>A genome reference for cultivated species of the human gut microbiota.</title>
        <authorList>
            <person name="Zou Y."/>
            <person name="Xue W."/>
            <person name="Luo G."/>
        </authorList>
    </citation>
    <scope>NUCLEOTIDE SEQUENCE [LARGE SCALE GENOMIC DNA]</scope>
    <source>
        <strain evidence="14 16">AF22-3AC</strain>
    </source>
</reference>
<evidence type="ECO:0000313" key="18">
    <source>
        <dbReference type="Proteomes" id="UP000482653"/>
    </source>
</evidence>
<dbReference type="Gene3D" id="1.25.40.390">
    <property type="match status" value="1"/>
</dbReference>
<dbReference type="Proteomes" id="UP000482653">
    <property type="component" value="Unassembled WGS sequence"/>
</dbReference>
<dbReference type="AlphaFoldDB" id="A0A0P0G315"/>
<evidence type="ECO:0000313" key="12">
    <source>
        <dbReference type="EMBL" id="MDE8695897.1"/>
    </source>
</evidence>
<evidence type="ECO:0000256" key="4">
    <source>
        <dbReference type="ARBA" id="ARBA00023136"/>
    </source>
</evidence>
<sequence>MKKIYYSVILSLAFSLFSCSDFLDRESLSELSNGNFWNTEADATKALVGCYDALQSEGSLGFCWPGGNTCSLRELEFATDNGYFAWIPWVGPDVITTNTMSPTAAVTKAVWNASYAGIARCNNVIEKVPQMLENGKIGEEAGTRIVCEAKFIRALFYNHLTSLYRDVPKVFNVLTTETSQVPKSQKSEIVADIIKDLKDITAEGMLPVTADRGRATRGAALGLLTRVYLYNEMYKEAADAALQVINLSQYEIDPNYSTLFTEAGGASKEIVFAIRFKNTDQQNGEGGFLAYNYGYPMEWQLPYPNLANDFYCKDGKPITSSGIYDPDDDSTRDPRLTYTLMTKNGDTYDGKVSDAWWSWNSPFQLFMRKYQNQPTTWAADNQDMYVIRYADVLLMRAEALAKQNTGKDEIMSMVNQVRQRADVMMPKVEDAEGSNLSYDQLLDVVKHERRVELALEGTRYFDLMRWKEMDKAYERCRADGGAGSHIFDSSKGYVWPIPQSELDNNRALVQAPEWGGK</sequence>
<reference evidence="17 18" key="3">
    <citation type="journal article" date="2019" name="Nat. Med.">
        <title>A library of human gut bacterial isolates paired with longitudinal multiomics data enables mechanistic microbiome research.</title>
        <authorList>
            <person name="Poyet M."/>
            <person name="Groussin M."/>
            <person name="Gibbons S.M."/>
            <person name="Avila-Pacheco J."/>
            <person name="Jiang X."/>
            <person name="Kearney S.M."/>
            <person name="Perrotta A.R."/>
            <person name="Berdy B."/>
            <person name="Zhao S."/>
            <person name="Lieberman T.D."/>
            <person name="Swanson P.K."/>
            <person name="Smith M."/>
            <person name="Roesemann S."/>
            <person name="Alexander J.E."/>
            <person name="Rich S.A."/>
            <person name="Livny J."/>
            <person name="Vlamakis H."/>
            <person name="Clish C."/>
            <person name="Bullock K."/>
            <person name="Deik A."/>
            <person name="Scott J."/>
            <person name="Pierce K.A."/>
            <person name="Xavier R.J."/>
            <person name="Alm E.J."/>
        </authorList>
    </citation>
    <scope>NUCLEOTIDE SEQUENCE [LARGE SCALE GENOMIC DNA]</scope>
    <source>
        <strain evidence="11 17">BIOML-A6</strain>
        <strain evidence="10 18">BIOML-A8</strain>
    </source>
</reference>
<keyword evidence="5" id="KW-0998">Cell outer membrane</keyword>
<dbReference type="GO" id="GO:0009279">
    <property type="term" value="C:cell outer membrane"/>
    <property type="evidence" value="ECO:0007669"/>
    <property type="project" value="UniProtKB-SubCell"/>
</dbReference>
<dbReference type="Proteomes" id="UP000448877">
    <property type="component" value="Unassembled WGS sequence"/>
</dbReference>
<dbReference type="EMBL" id="QRVJ01000001">
    <property type="protein sequence ID" value="RGS39807.1"/>
    <property type="molecule type" value="Genomic_DNA"/>
</dbReference>
<comment type="subcellular location">
    <subcellularLocation>
        <location evidence="1">Cell outer membrane</location>
    </subcellularLocation>
</comment>
<dbReference type="Proteomes" id="UP000283341">
    <property type="component" value="Unassembled WGS sequence"/>
</dbReference>
<dbReference type="PATRIC" id="fig|246787.4.peg.3716"/>
<evidence type="ECO:0000256" key="6">
    <source>
        <dbReference type="SAM" id="SignalP"/>
    </source>
</evidence>
<evidence type="ECO:0000313" key="9">
    <source>
        <dbReference type="EMBL" id="ALJ60823.1"/>
    </source>
</evidence>
<dbReference type="eggNOG" id="COG1435">
    <property type="taxonomic scope" value="Bacteria"/>
</dbReference>
<name>A0A0P0G315_9BACE</name>
<dbReference type="InterPro" id="IPR033985">
    <property type="entry name" value="SusD-like_N"/>
</dbReference>
<evidence type="ECO:0000256" key="1">
    <source>
        <dbReference type="ARBA" id="ARBA00004442"/>
    </source>
</evidence>
<evidence type="ECO:0000313" key="16">
    <source>
        <dbReference type="Proteomes" id="UP000283341"/>
    </source>
</evidence>
<keyword evidence="3 6" id="KW-0732">Signal</keyword>
<dbReference type="EMBL" id="VVYV01000006">
    <property type="protein sequence ID" value="KAA5421922.1"/>
    <property type="molecule type" value="Genomic_DNA"/>
</dbReference>
<dbReference type="Proteomes" id="UP000061809">
    <property type="component" value="Chromosome"/>
</dbReference>
<evidence type="ECO:0000313" key="14">
    <source>
        <dbReference type="EMBL" id="RGS39807.1"/>
    </source>
</evidence>
<feature type="signal peptide" evidence="6">
    <location>
        <begin position="1"/>
        <end position="20"/>
    </location>
</feature>
<dbReference type="KEGG" id="bcel:BcellWH2_03600"/>
<comment type="similarity">
    <text evidence="2">Belongs to the SusD family.</text>
</comment>
<dbReference type="InterPro" id="IPR011990">
    <property type="entry name" value="TPR-like_helical_dom_sf"/>
</dbReference>
<evidence type="ECO:0000313" key="11">
    <source>
        <dbReference type="EMBL" id="KAA5421922.1"/>
    </source>
</evidence>
<dbReference type="Pfam" id="PF14322">
    <property type="entry name" value="SusD-like_3"/>
    <property type="match status" value="1"/>
</dbReference>
<proteinExistence type="inferred from homology"/>
<protein>
    <submittedName>
        <fullName evidence="10">RagB/SusD family nutrient uptake outer membrane protein</fullName>
    </submittedName>
    <submittedName>
        <fullName evidence="9">SusD family protein</fullName>
    </submittedName>
</protein>
<evidence type="ECO:0000259" key="8">
    <source>
        <dbReference type="Pfam" id="PF14322"/>
    </source>
</evidence>
<dbReference type="GeneID" id="66305103"/>
<feature type="domain" description="SusD-like N-terminal" evidence="8">
    <location>
        <begin position="21"/>
        <end position="229"/>
    </location>
</feature>
<evidence type="ECO:0000313" key="10">
    <source>
        <dbReference type="EMBL" id="KAA5418010.1"/>
    </source>
</evidence>
<dbReference type="Proteomes" id="UP001266995">
    <property type="component" value="Unassembled WGS sequence"/>
</dbReference>
<evidence type="ECO:0000256" key="2">
    <source>
        <dbReference type="ARBA" id="ARBA00006275"/>
    </source>
</evidence>
<dbReference type="InterPro" id="IPR012944">
    <property type="entry name" value="SusD_RagB_dom"/>
</dbReference>
<feature type="domain" description="RagB/SusD" evidence="7">
    <location>
        <begin position="268"/>
        <end position="514"/>
    </location>
</feature>
<dbReference type="EMBL" id="CP012801">
    <property type="protein sequence ID" value="ALJ60823.1"/>
    <property type="molecule type" value="Genomic_DNA"/>
</dbReference>
<gene>
    <name evidence="9" type="ORF">BcellWH2_03600</name>
    <name evidence="14" type="ORF">DWX97_00530</name>
    <name evidence="11" type="ORF">F2Y81_05850</name>
    <name evidence="10" type="ORF">F2Y87_14765</name>
    <name evidence="12" type="ORF">PZH42_17440</name>
    <name evidence="13" type="ORF">RO785_22460</name>
</gene>
<evidence type="ECO:0000313" key="17">
    <source>
        <dbReference type="Proteomes" id="UP000448877"/>
    </source>
</evidence>
<keyword evidence="4" id="KW-0472">Membrane</keyword>
<evidence type="ECO:0000259" key="7">
    <source>
        <dbReference type="Pfam" id="PF07980"/>
    </source>
</evidence>